<dbReference type="EMBL" id="JAOSHO010001181">
    <property type="protein sequence ID" value="MCW1248585.1"/>
    <property type="molecule type" value="Genomic_DNA"/>
</dbReference>
<keyword evidence="2" id="KW-1185">Reference proteome</keyword>
<feature type="non-terminal residue" evidence="1">
    <location>
        <position position="1"/>
    </location>
</feature>
<proteinExistence type="predicted"/>
<name>A0ABT3FJA8_9PSED</name>
<gene>
    <name evidence="1" type="ORF">OC610_29470</name>
</gene>
<reference evidence="1" key="1">
    <citation type="submission" date="2022-07" db="EMBL/GenBank/DDBJ databases">
        <title>Pseudomonas agronomica sp. nov.: a novel bacterium with biotechnological application in the synthesis of biofertilizers from valorized agricultural residues.</title>
        <authorList>
            <person name="Robas M."/>
            <person name="Fernandez V.M."/>
            <person name="Luna L."/>
            <person name="Provanza A."/>
            <person name="Jimenez P.A."/>
        </authorList>
    </citation>
    <scope>NUCLEOTIDE SEQUENCE</scope>
    <source>
        <strain evidence="1">SAICEU22T</strain>
    </source>
</reference>
<evidence type="ECO:0000313" key="1">
    <source>
        <dbReference type="EMBL" id="MCW1248585.1"/>
    </source>
</evidence>
<evidence type="ECO:0000313" key="2">
    <source>
        <dbReference type="Proteomes" id="UP001061999"/>
    </source>
</evidence>
<protein>
    <submittedName>
        <fullName evidence="1">Uncharacterized protein</fullName>
    </submittedName>
</protein>
<organism evidence="1 2">
    <name type="scientific">Pseudomonas agronomica</name>
    <dbReference type="NCBI Taxonomy" id="2979328"/>
    <lineage>
        <taxon>Bacteria</taxon>
        <taxon>Pseudomonadati</taxon>
        <taxon>Pseudomonadota</taxon>
        <taxon>Gammaproteobacteria</taxon>
        <taxon>Pseudomonadales</taxon>
        <taxon>Pseudomonadaceae</taxon>
        <taxon>Pseudomonas</taxon>
    </lineage>
</organism>
<comment type="caution">
    <text evidence="1">The sequence shown here is derived from an EMBL/GenBank/DDBJ whole genome shotgun (WGS) entry which is preliminary data.</text>
</comment>
<sequence>INTLVYQGQAGTRGQALSDSLMKSAHKLIGPDKAPVIDQFVDLPGGPLDATFGPLLTLLGKDLENRSASDN</sequence>
<accession>A0ABT3FJA8</accession>
<dbReference type="Proteomes" id="UP001061999">
    <property type="component" value="Unassembled WGS sequence"/>
</dbReference>
<feature type="non-terminal residue" evidence="1">
    <location>
        <position position="71"/>
    </location>
</feature>
<dbReference type="RefSeq" id="WP_264433419.1">
    <property type="nucleotide sequence ID" value="NZ_JAOSHO010001181.1"/>
</dbReference>